<dbReference type="InterPro" id="IPR051781">
    <property type="entry name" value="Metallo-dep_Hydrolase"/>
</dbReference>
<reference evidence="4" key="1">
    <citation type="submission" date="2022-11" db="EMBL/GenBank/DDBJ databases">
        <title>High-quality draft genome sequence of Galbibacter sp. strain CMA-7.</title>
        <authorList>
            <person name="Wei L."/>
            <person name="Dong C."/>
            <person name="Shao Z."/>
        </authorList>
    </citation>
    <scope>NUCLEOTIDE SEQUENCE</scope>
    <source>
        <strain evidence="4">CMA-7</strain>
    </source>
</reference>
<name>A0ABT6FRY0_9FLAO</name>
<dbReference type="PANTHER" id="PTHR43135">
    <property type="entry name" value="ALPHA-D-RIBOSE 1-METHYLPHOSPHONATE 5-TRIPHOSPHATE DIPHOSPHATASE"/>
    <property type="match status" value="1"/>
</dbReference>
<accession>A0ABT6FRY0</accession>
<evidence type="ECO:0000313" key="4">
    <source>
        <dbReference type="EMBL" id="MDG3586000.1"/>
    </source>
</evidence>
<keyword evidence="1" id="KW-0802">TPR repeat</keyword>
<dbReference type="Pfam" id="PF13181">
    <property type="entry name" value="TPR_8"/>
    <property type="match status" value="1"/>
</dbReference>
<feature type="chain" id="PRO_5046508862" evidence="2">
    <location>
        <begin position="19"/>
        <end position="610"/>
    </location>
</feature>
<keyword evidence="2" id="KW-0732">Signal</keyword>
<dbReference type="PROSITE" id="PS51257">
    <property type="entry name" value="PROKAR_LIPOPROTEIN"/>
    <property type="match status" value="1"/>
</dbReference>
<feature type="domain" description="Amidohydrolase-related" evidence="3">
    <location>
        <begin position="76"/>
        <end position="454"/>
    </location>
</feature>
<dbReference type="PROSITE" id="PS50005">
    <property type="entry name" value="TPR"/>
    <property type="match status" value="1"/>
</dbReference>
<proteinExistence type="predicted"/>
<dbReference type="InterPro" id="IPR019734">
    <property type="entry name" value="TPR_rpt"/>
</dbReference>
<dbReference type="SUPFAM" id="SSF51338">
    <property type="entry name" value="Composite domain of metallo-dependent hydrolases"/>
    <property type="match status" value="1"/>
</dbReference>
<dbReference type="SUPFAM" id="SSF51556">
    <property type="entry name" value="Metallo-dependent hydrolases"/>
    <property type="match status" value="1"/>
</dbReference>
<dbReference type="EMBL" id="JAPMUA010000003">
    <property type="protein sequence ID" value="MDG3586000.1"/>
    <property type="molecule type" value="Genomic_DNA"/>
</dbReference>
<dbReference type="Gene3D" id="1.25.40.10">
    <property type="entry name" value="Tetratricopeptide repeat domain"/>
    <property type="match status" value="1"/>
</dbReference>
<evidence type="ECO:0000313" key="5">
    <source>
        <dbReference type="Proteomes" id="UP001153642"/>
    </source>
</evidence>
<feature type="repeat" description="TPR" evidence="1">
    <location>
        <begin position="570"/>
        <end position="603"/>
    </location>
</feature>
<dbReference type="InterPro" id="IPR006680">
    <property type="entry name" value="Amidohydro-rel"/>
</dbReference>
<dbReference type="RefSeq" id="WP_277900086.1">
    <property type="nucleotide sequence ID" value="NZ_JAPMUA010000003.1"/>
</dbReference>
<comment type="caution">
    <text evidence="4">The sequence shown here is derived from an EMBL/GenBank/DDBJ whole genome shotgun (WGS) entry which is preliminary data.</text>
</comment>
<dbReference type="InterPro" id="IPR011990">
    <property type="entry name" value="TPR-like_helical_dom_sf"/>
</dbReference>
<evidence type="ECO:0000256" key="2">
    <source>
        <dbReference type="SAM" id="SignalP"/>
    </source>
</evidence>
<evidence type="ECO:0000259" key="3">
    <source>
        <dbReference type="Pfam" id="PF01979"/>
    </source>
</evidence>
<dbReference type="SMART" id="SM00028">
    <property type="entry name" value="TPR"/>
    <property type="match status" value="3"/>
</dbReference>
<dbReference type="Proteomes" id="UP001153642">
    <property type="component" value="Unassembled WGS sequence"/>
</dbReference>
<evidence type="ECO:0000256" key="1">
    <source>
        <dbReference type="PROSITE-ProRule" id="PRU00339"/>
    </source>
</evidence>
<dbReference type="Gene3D" id="3.20.20.140">
    <property type="entry name" value="Metal-dependent hydrolases"/>
    <property type="match status" value="2"/>
</dbReference>
<dbReference type="SUPFAM" id="SSF48452">
    <property type="entry name" value="TPR-like"/>
    <property type="match status" value="1"/>
</dbReference>
<feature type="signal peptide" evidence="2">
    <location>
        <begin position="1"/>
        <end position="18"/>
    </location>
</feature>
<sequence length="610" mass="69199">MKKLVLILLGILVFSACKKDTNYDVAIRNVTVFDSKHKKILHKKTVLINKDTIAAIINASQKSKATRVIEGNGRLLIPGFIDTHTHLCQLYAIGDDVAPEFIDDSYRKRLSETYLKFGTTTIVSMGDPEPWMDVTLNWQQNPSPDYPNLFISGGALISDEEREPVQHHVEIMSPEDGKKKIREYAELGVKHIKLYSRLREPEMKAILREAKKEHMNVSGHIQYRVSLQDAMDSGLKNFEHFFTLAANVFNYEKHWEPFVKKYKLERTGTLDEFAADMALFFDYIKDTPELNAEIEALLDRMARKGATISTTVNVLASATGDTDFYTSFNSFPLRDTPYIPTNTNRFKKQTSKGFNAMMEVLKTAHDKGVKIRIGTDCKYGGRALLSELLQLSKAGFPMEDILQIATWNGAKAMNITGEYGSIEIGKKADLVLFDKSPFTNHENFLSDKTVIKGGKVYVPEESNIQQMVTNINENGVTSAIQWYNSLEEKPLNGIELNEVGHQLLKSGKIQEAISIFKLNAAFFQNRKIYTTHHMMEESLINEGNYLVYKGMNKEAMEIYKYTVEIFPNSSEAHQSSAEEYLAEGNKELAIQHYKKVIELDPENNSAVYTN</sequence>
<dbReference type="Gene3D" id="2.30.40.10">
    <property type="entry name" value="Urease, subunit C, domain 1"/>
    <property type="match status" value="2"/>
</dbReference>
<gene>
    <name evidence="4" type="ORF">OSR52_08965</name>
</gene>
<dbReference type="Pfam" id="PF01979">
    <property type="entry name" value="Amidohydro_1"/>
    <property type="match status" value="1"/>
</dbReference>
<protein>
    <submittedName>
        <fullName evidence="4">Amidohydrolase family protein</fullName>
    </submittedName>
</protein>
<dbReference type="InterPro" id="IPR011059">
    <property type="entry name" value="Metal-dep_hydrolase_composite"/>
</dbReference>
<dbReference type="InterPro" id="IPR032466">
    <property type="entry name" value="Metal_Hydrolase"/>
</dbReference>
<keyword evidence="5" id="KW-1185">Reference proteome</keyword>
<dbReference type="PANTHER" id="PTHR43135:SF3">
    <property type="entry name" value="ALPHA-D-RIBOSE 1-METHYLPHOSPHONATE 5-TRIPHOSPHATE DIPHOSPHATASE"/>
    <property type="match status" value="1"/>
</dbReference>
<organism evidence="4 5">
    <name type="scientific">Galbibacter pacificus</name>
    <dbReference type="NCBI Taxonomy" id="2996052"/>
    <lineage>
        <taxon>Bacteria</taxon>
        <taxon>Pseudomonadati</taxon>
        <taxon>Bacteroidota</taxon>
        <taxon>Flavobacteriia</taxon>
        <taxon>Flavobacteriales</taxon>
        <taxon>Flavobacteriaceae</taxon>
        <taxon>Galbibacter</taxon>
    </lineage>
</organism>